<keyword evidence="2" id="KW-0963">Cytoplasm</keyword>
<dbReference type="InterPro" id="IPR001752">
    <property type="entry name" value="Kinesin_motor_dom"/>
</dbReference>
<dbReference type="PROSITE" id="PS00411">
    <property type="entry name" value="KINESIN_MOTOR_1"/>
    <property type="match status" value="1"/>
</dbReference>
<dbReference type="PANTHER" id="PTHR37739">
    <property type="entry name" value="KINESIN-LIKE PROTEIN KIN-12D"/>
    <property type="match status" value="1"/>
</dbReference>
<dbReference type="GO" id="GO:0005874">
    <property type="term" value="C:microtubule"/>
    <property type="evidence" value="ECO:0007669"/>
    <property type="project" value="UniProtKB-KW"/>
</dbReference>
<comment type="subcellular location">
    <subcellularLocation>
        <location evidence="1">Cytoplasm</location>
        <location evidence="1">Cytoskeleton</location>
    </subcellularLocation>
</comment>
<evidence type="ECO:0000256" key="4">
    <source>
        <dbReference type="ARBA" id="ARBA00022741"/>
    </source>
</evidence>
<evidence type="ECO:0000256" key="3">
    <source>
        <dbReference type="ARBA" id="ARBA00022701"/>
    </source>
</evidence>
<dbReference type="FunFam" id="3.40.850.10:FF:000019">
    <property type="entry name" value="Kinesin-like protein KIN-5D"/>
    <property type="match status" value="1"/>
</dbReference>
<sequence>MEPTPLPSSTPSSPLPEVLSPTSKLRKLVSPTSRHLRTPSSPIDKSSLPLRPSSPSLQRTSSIPRLNSKVLALARKFELKIETATSPGSSSAASTPRSTVAAPSPKQPADEDAPDPNEETIRALVRIRPRTFSSRDENEPATATTSVRSCVEPDPDTPNMVNFKHPTDKRQFAVDALLTEDATQEQVFEAVGRRVVDNAMDGYNGCIFAYGQTGSGKTHTMQGDMAEGSAERGVIPRILEYLFEKLRPNQTLAGFDMTCSYLEIYNEKIYDLLDSANAEPKTIREDANAGIFVSDLLEEPVGSPHDALRLLEDGGKNRTVGSTAMNRESSRSHSVFTIKLTQRLDEDGVDITRKSTLHLVDLAGSEKQSQTGAVGTRLKEATQINKSLSVLGNVITALVEVSGGTKRHVPYRDSKLTFLLRDALGGNSKTTLIATVSAEEKYANETYSTLQFMQRAKNIKSVASKNEDTRMVIKKLQAELVDLRTQLDEARAIIDQRSASNAAGQEEMERLRMEKEDASGKTSALLAHVRLLEERLQQNDSAKDNRLKDQAAELASVHAELDECQNMLHQIQQEFKRARQAHTNEMAALRDELTRRDASATTWSQTQAALETKLEAATKQIETERREAESLKEVIAQLRKQTTQPRPAFVVEETKPVDRCGSIAEDGQPVEVLTPSKTASISRRLHRKSESDLTEEFRQAIGAFSIPSSIEDAHRDLQLQHDQLLHVIQKLDGLRNSKKFLQHALQTTLQDNTEMVQSLRKLQLERNTAMEALQRTLSETKKSEKHTTKSKSDDWGANITVAPLKRTSTATFSGYSTMQKDEELKQLAADKVTLTSRLKTTQAKVQSLEEELEKIRLNQPVAELNAWEHEYGRVTRALLVATTVCDDGDPAKSAWKDLESKPLELNHTSIYEGVVETLVAKVKKLTTTKLTIQLLEKELHCHQLAKQLK</sequence>
<feature type="binding site" evidence="11">
    <location>
        <begin position="211"/>
        <end position="218"/>
    </location>
    <ligand>
        <name>ATP</name>
        <dbReference type="ChEBI" id="CHEBI:30616"/>
    </ligand>
</feature>
<dbReference type="SMART" id="SM00129">
    <property type="entry name" value="KISc"/>
    <property type="match status" value="1"/>
</dbReference>
<evidence type="ECO:0000256" key="12">
    <source>
        <dbReference type="RuleBase" id="RU000394"/>
    </source>
</evidence>
<dbReference type="Gene3D" id="3.40.850.10">
    <property type="entry name" value="Kinesin motor domain"/>
    <property type="match status" value="1"/>
</dbReference>
<feature type="compositionally biased region" description="Low complexity" evidence="14">
    <location>
        <begin position="9"/>
        <end position="23"/>
    </location>
</feature>
<dbReference type="GO" id="GO:0007018">
    <property type="term" value="P:microtubule-based movement"/>
    <property type="evidence" value="ECO:0007669"/>
    <property type="project" value="InterPro"/>
</dbReference>
<dbReference type="GO" id="GO:0007010">
    <property type="term" value="P:cytoskeleton organization"/>
    <property type="evidence" value="ECO:0007669"/>
    <property type="project" value="UniProtKB-ARBA"/>
</dbReference>
<reference evidence="16 17" key="1">
    <citation type="submission" date="2019-07" db="EMBL/GenBank/DDBJ databases">
        <title>Genomics analysis of Aphanomyces spp. identifies a new class of oomycete effector associated with host adaptation.</title>
        <authorList>
            <person name="Gaulin E."/>
        </authorList>
    </citation>
    <scope>NUCLEOTIDE SEQUENCE [LARGE SCALE GENOMIC DNA]</scope>
    <source>
        <strain evidence="16 17">ATCC 201684</strain>
    </source>
</reference>
<dbReference type="GO" id="GO:0005524">
    <property type="term" value="F:ATP binding"/>
    <property type="evidence" value="ECO:0007669"/>
    <property type="project" value="UniProtKB-UniRule"/>
</dbReference>
<name>A0A6G0XC21_9STRA</name>
<evidence type="ECO:0000256" key="8">
    <source>
        <dbReference type="ARBA" id="ARBA00023212"/>
    </source>
</evidence>
<feature type="compositionally biased region" description="Polar residues" evidence="14">
    <location>
        <begin position="30"/>
        <end position="44"/>
    </location>
</feature>
<accession>A0A6G0XC21</accession>
<feature type="coiled-coil region" evidence="13">
    <location>
        <begin position="466"/>
        <end position="521"/>
    </location>
</feature>
<comment type="similarity">
    <text evidence="9">Belongs to the TRAFAC class myosin-kinesin ATPase superfamily. Kinesin family. KIN-12 subfamily.</text>
</comment>
<evidence type="ECO:0000259" key="15">
    <source>
        <dbReference type="PROSITE" id="PS50067"/>
    </source>
</evidence>
<feature type="region of interest" description="Disordered" evidence="14">
    <location>
        <begin position="83"/>
        <end position="164"/>
    </location>
</feature>
<feature type="coiled-coil region" evidence="13">
    <location>
        <begin position="547"/>
        <end position="641"/>
    </location>
</feature>
<dbReference type="VEuPathDB" id="FungiDB:AeMF1_021029"/>
<dbReference type="SUPFAM" id="SSF52540">
    <property type="entry name" value="P-loop containing nucleoside triphosphate hydrolases"/>
    <property type="match status" value="1"/>
</dbReference>
<gene>
    <name evidence="16" type="ORF">Ae201684_006360</name>
</gene>
<evidence type="ECO:0000313" key="16">
    <source>
        <dbReference type="EMBL" id="KAF0737696.1"/>
    </source>
</evidence>
<dbReference type="AlphaFoldDB" id="A0A6G0XC21"/>
<evidence type="ECO:0000256" key="6">
    <source>
        <dbReference type="ARBA" id="ARBA00023054"/>
    </source>
</evidence>
<feature type="coiled-coil region" evidence="13">
    <location>
        <begin position="831"/>
        <end position="858"/>
    </location>
</feature>
<feature type="compositionally biased region" description="Low complexity" evidence="14">
    <location>
        <begin position="46"/>
        <end position="62"/>
    </location>
</feature>
<dbReference type="EMBL" id="VJMJ01000083">
    <property type="protein sequence ID" value="KAF0737696.1"/>
    <property type="molecule type" value="Genomic_DNA"/>
</dbReference>
<evidence type="ECO:0000256" key="11">
    <source>
        <dbReference type="PROSITE-ProRule" id="PRU00283"/>
    </source>
</evidence>
<evidence type="ECO:0000256" key="5">
    <source>
        <dbReference type="ARBA" id="ARBA00022840"/>
    </source>
</evidence>
<keyword evidence="5 11" id="KW-0067">ATP-binding</keyword>
<dbReference type="CDD" id="cd00106">
    <property type="entry name" value="KISc"/>
    <property type="match status" value="1"/>
</dbReference>
<dbReference type="Proteomes" id="UP000481153">
    <property type="component" value="Unassembled WGS sequence"/>
</dbReference>
<dbReference type="InterPro" id="IPR036961">
    <property type="entry name" value="Kinesin_motor_dom_sf"/>
</dbReference>
<evidence type="ECO:0000256" key="9">
    <source>
        <dbReference type="ARBA" id="ARBA00034488"/>
    </source>
</evidence>
<proteinExistence type="inferred from homology"/>
<comment type="similarity">
    <text evidence="10">Belongs to the TRAFAC class myosin-kinesin ATPase superfamily. Kinesin family. KIN-5/BimC subfamily.</text>
</comment>
<evidence type="ECO:0000256" key="14">
    <source>
        <dbReference type="SAM" id="MobiDB-lite"/>
    </source>
</evidence>
<evidence type="ECO:0000256" key="2">
    <source>
        <dbReference type="ARBA" id="ARBA00022490"/>
    </source>
</evidence>
<dbReference type="Pfam" id="PF00225">
    <property type="entry name" value="Kinesin"/>
    <property type="match status" value="1"/>
</dbReference>
<feature type="region of interest" description="Disordered" evidence="14">
    <location>
        <begin position="1"/>
        <end position="66"/>
    </location>
</feature>
<dbReference type="GO" id="GO:0003777">
    <property type="term" value="F:microtubule motor activity"/>
    <property type="evidence" value="ECO:0007669"/>
    <property type="project" value="InterPro"/>
</dbReference>
<evidence type="ECO:0000256" key="13">
    <source>
        <dbReference type="SAM" id="Coils"/>
    </source>
</evidence>
<keyword evidence="4 11" id="KW-0547">Nucleotide-binding</keyword>
<evidence type="ECO:0000256" key="10">
    <source>
        <dbReference type="ARBA" id="ARBA00034704"/>
    </source>
</evidence>
<organism evidence="16 17">
    <name type="scientific">Aphanomyces euteiches</name>
    <dbReference type="NCBI Taxonomy" id="100861"/>
    <lineage>
        <taxon>Eukaryota</taxon>
        <taxon>Sar</taxon>
        <taxon>Stramenopiles</taxon>
        <taxon>Oomycota</taxon>
        <taxon>Saprolegniomycetes</taxon>
        <taxon>Saprolegniales</taxon>
        <taxon>Verrucalvaceae</taxon>
        <taxon>Aphanomyces</taxon>
    </lineage>
</organism>
<evidence type="ECO:0000256" key="1">
    <source>
        <dbReference type="ARBA" id="ARBA00004245"/>
    </source>
</evidence>
<evidence type="ECO:0000256" key="7">
    <source>
        <dbReference type="ARBA" id="ARBA00023175"/>
    </source>
</evidence>
<dbReference type="PANTHER" id="PTHR37739:SF8">
    <property type="entry name" value="KINESIN-LIKE PROTEIN KIN-12D"/>
    <property type="match status" value="1"/>
</dbReference>
<dbReference type="InterPro" id="IPR027417">
    <property type="entry name" value="P-loop_NTPase"/>
</dbReference>
<dbReference type="InterPro" id="IPR044986">
    <property type="entry name" value="KIF15/KIN-12"/>
</dbReference>
<feature type="compositionally biased region" description="Low complexity" evidence="14">
    <location>
        <begin position="83"/>
        <end position="104"/>
    </location>
</feature>
<keyword evidence="8" id="KW-0206">Cytoskeleton</keyword>
<dbReference type="PROSITE" id="PS50067">
    <property type="entry name" value="KINESIN_MOTOR_2"/>
    <property type="match status" value="1"/>
</dbReference>
<keyword evidence="7 11" id="KW-0505">Motor protein</keyword>
<keyword evidence="6 13" id="KW-0175">Coiled coil</keyword>
<dbReference type="GO" id="GO:0008017">
    <property type="term" value="F:microtubule binding"/>
    <property type="evidence" value="ECO:0007669"/>
    <property type="project" value="InterPro"/>
</dbReference>
<keyword evidence="17" id="KW-1185">Reference proteome</keyword>
<evidence type="ECO:0000313" key="17">
    <source>
        <dbReference type="Proteomes" id="UP000481153"/>
    </source>
</evidence>
<dbReference type="PRINTS" id="PR00380">
    <property type="entry name" value="KINESINHEAVY"/>
</dbReference>
<dbReference type="InterPro" id="IPR019821">
    <property type="entry name" value="Kinesin_motor_CS"/>
</dbReference>
<protein>
    <recommendedName>
        <fullName evidence="12">Kinesin-like protein</fullName>
    </recommendedName>
</protein>
<keyword evidence="3 12" id="KW-0493">Microtubule</keyword>
<feature type="domain" description="Kinesin motor" evidence="15">
    <location>
        <begin position="120"/>
        <end position="459"/>
    </location>
</feature>
<comment type="caution">
    <text evidence="16">The sequence shown here is derived from an EMBL/GenBank/DDBJ whole genome shotgun (WGS) entry which is preliminary data.</text>
</comment>